<dbReference type="Proteomes" id="UP000217211">
    <property type="component" value="Plasmid pSJ05684b"/>
</dbReference>
<accession>A0A249PMM1</accession>
<keyword evidence="1" id="KW-0614">Plasmid</keyword>
<organism evidence="1 2">
    <name type="scientific">Sinorhizobium sojae CCBAU 05684</name>
    <dbReference type="NCBI Taxonomy" id="716928"/>
    <lineage>
        <taxon>Bacteria</taxon>
        <taxon>Pseudomonadati</taxon>
        <taxon>Pseudomonadota</taxon>
        <taxon>Alphaproteobacteria</taxon>
        <taxon>Hyphomicrobiales</taxon>
        <taxon>Rhizobiaceae</taxon>
        <taxon>Sinorhizobium/Ensifer group</taxon>
        <taxon>Sinorhizobium</taxon>
    </lineage>
</organism>
<evidence type="ECO:0000313" key="1">
    <source>
        <dbReference type="EMBL" id="ASY66975.1"/>
    </source>
</evidence>
<proteinExistence type="predicted"/>
<evidence type="ECO:0000313" key="2">
    <source>
        <dbReference type="Proteomes" id="UP000217211"/>
    </source>
</evidence>
<protein>
    <submittedName>
        <fullName evidence="1">Uncharacterized protein</fullName>
    </submittedName>
</protein>
<reference evidence="1 2" key="1">
    <citation type="submission" date="2017-08" db="EMBL/GenBank/DDBJ databases">
        <title>Multipartite genome sequences of Sinorhizobium species nodulating soybeans.</title>
        <authorList>
            <person name="Tian C.F."/>
        </authorList>
    </citation>
    <scope>NUCLEOTIDE SEQUENCE [LARGE SCALE GENOMIC DNA]</scope>
    <source>
        <strain evidence="1 2">CCBAU 05684</strain>
        <plasmid evidence="2">psj05684b</plasmid>
    </source>
</reference>
<dbReference type="KEGG" id="esj:SJ05684_b59930"/>
<gene>
    <name evidence="1" type="ORF">SJ05684_b59930</name>
</gene>
<dbReference type="EMBL" id="CP023068">
    <property type="protein sequence ID" value="ASY66975.1"/>
    <property type="molecule type" value="Genomic_DNA"/>
</dbReference>
<name>A0A249PMM1_9HYPH</name>
<dbReference type="AlphaFoldDB" id="A0A249PMM1"/>
<keyword evidence="2" id="KW-1185">Reference proteome</keyword>
<dbReference type="STRING" id="716928.GCA_000261485_03023"/>
<sequence>MTDADWQAVKPACLVWLDPANFDENGHQRTKLATETR</sequence>
<geneLocation type="plasmid" evidence="2">
    <name>psj05684b</name>
</geneLocation>